<dbReference type="Proteomes" id="UP000064844">
    <property type="component" value="Chromosome"/>
</dbReference>
<name>A0A0S2W079_9FIRM</name>
<accession>A0A0S2W079</accession>
<organism evidence="2 3">
    <name type="scientific">Intestinimonas butyriciproducens</name>
    <dbReference type="NCBI Taxonomy" id="1297617"/>
    <lineage>
        <taxon>Bacteria</taxon>
        <taxon>Bacillati</taxon>
        <taxon>Bacillota</taxon>
        <taxon>Clostridia</taxon>
        <taxon>Eubacteriales</taxon>
        <taxon>Intestinimonas</taxon>
    </lineage>
</organism>
<evidence type="ECO:0000313" key="3">
    <source>
        <dbReference type="Proteomes" id="UP000064844"/>
    </source>
</evidence>
<proteinExistence type="predicted"/>
<feature type="region of interest" description="Disordered" evidence="1">
    <location>
        <begin position="1"/>
        <end position="21"/>
    </location>
</feature>
<dbReference type="KEGG" id="ibu:IB211_00333c"/>
<sequence length="55" mass="6115">MPQAEFTSAEDVLSPKGTRTARRAVREVQIPCDAMESQGIEFAQHGLPLFPEHFS</sequence>
<reference evidence="2 3" key="1">
    <citation type="journal article" date="2015" name="Nat. Commun.">
        <title>Production of butyrate from lysine and the Amadori product fructoselysine by a human gut commensal.</title>
        <authorList>
            <person name="Bui T.P."/>
            <person name="Ritari J."/>
            <person name="Boeren S."/>
            <person name="de Waard P."/>
            <person name="Plugge C.M."/>
            <person name="de Vos W.M."/>
        </authorList>
    </citation>
    <scope>NUCLEOTIDE SEQUENCE [LARGE SCALE GENOMIC DNA]</scope>
    <source>
        <strain evidence="2 3">AF211</strain>
    </source>
</reference>
<dbReference type="EMBL" id="CP011307">
    <property type="protein sequence ID" value="ALP92729.1"/>
    <property type="molecule type" value="Genomic_DNA"/>
</dbReference>
<gene>
    <name evidence="2" type="ORF">IB211_00333c</name>
</gene>
<dbReference type="STRING" id="1297617.IB211_00333c"/>
<reference evidence="3" key="2">
    <citation type="submission" date="2015-04" db="EMBL/GenBank/DDBJ databases">
        <title>A butyrogenic pathway from the amino acid lysine in a human gut commensal.</title>
        <authorList>
            <person name="de Vos W.M."/>
            <person name="Bui N.T.P."/>
            <person name="Plugge C.M."/>
            <person name="Ritari J."/>
        </authorList>
    </citation>
    <scope>NUCLEOTIDE SEQUENCE [LARGE SCALE GENOMIC DNA]</scope>
    <source>
        <strain evidence="3">AF211</strain>
    </source>
</reference>
<evidence type="ECO:0000313" key="2">
    <source>
        <dbReference type="EMBL" id="ALP92729.1"/>
    </source>
</evidence>
<protein>
    <submittedName>
        <fullName evidence="2">Uncharacterized protein</fullName>
    </submittedName>
</protein>
<dbReference type="AlphaFoldDB" id="A0A0S2W079"/>
<keyword evidence="3" id="KW-1185">Reference proteome</keyword>
<evidence type="ECO:0000256" key="1">
    <source>
        <dbReference type="SAM" id="MobiDB-lite"/>
    </source>
</evidence>